<evidence type="ECO:0000256" key="1">
    <source>
        <dbReference type="SAM" id="MobiDB-lite"/>
    </source>
</evidence>
<feature type="compositionally biased region" description="Basic and acidic residues" evidence="1">
    <location>
        <begin position="329"/>
        <end position="349"/>
    </location>
</feature>
<proteinExistence type="predicted"/>
<keyword evidence="2" id="KW-0812">Transmembrane</keyword>
<feature type="transmembrane region" description="Helical" evidence="2">
    <location>
        <begin position="169"/>
        <end position="191"/>
    </location>
</feature>
<protein>
    <submittedName>
        <fullName evidence="3">Uncharacterized protein</fullName>
    </submittedName>
</protein>
<dbReference type="Proteomes" id="UP001153069">
    <property type="component" value="Unassembled WGS sequence"/>
</dbReference>
<organism evidence="3 4">
    <name type="scientific">Seminavis robusta</name>
    <dbReference type="NCBI Taxonomy" id="568900"/>
    <lineage>
        <taxon>Eukaryota</taxon>
        <taxon>Sar</taxon>
        <taxon>Stramenopiles</taxon>
        <taxon>Ochrophyta</taxon>
        <taxon>Bacillariophyta</taxon>
        <taxon>Bacillariophyceae</taxon>
        <taxon>Bacillariophycidae</taxon>
        <taxon>Naviculales</taxon>
        <taxon>Naviculaceae</taxon>
        <taxon>Seminavis</taxon>
    </lineage>
</organism>
<name>A0A9N8EAK3_9STRA</name>
<feature type="compositionally biased region" description="Acidic residues" evidence="1">
    <location>
        <begin position="258"/>
        <end position="267"/>
    </location>
</feature>
<evidence type="ECO:0000256" key="2">
    <source>
        <dbReference type="SAM" id="Phobius"/>
    </source>
</evidence>
<reference evidence="3" key="1">
    <citation type="submission" date="2020-06" db="EMBL/GenBank/DDBJ databases">
        <authorList>
            <consortium name="Plant Systems Biology data submission"/>
        </authorList>
    </citation>
    <scope>NUCLEOTIDE SEQUENCE</scope>
    <source>
        <strain evidence="3">D6</strain>
    </source>
</reference>
<feature type="compositionally biased region" description="Basic and acidic residues" evidence="1">
    <location>
        <begin position="1"/>
        <end position="12"/>
    </location>
</feature>
<feature type="transmembrane region" description="Helical" evidence="2">
    <location>
        <begin position="60"/>
        <end position="80"/>
    </location>
</feature>
<evidence type="ECO:0000313" key="4">
    <source>
        <dbReference type="Proteomes" id="UP001153069"/>
    </source>
</evidence>
<feature type="compositionally biased region" description="Basic and acidic residues" evidence="1">
    <location>
        <begin position="357"/>
        <end position="398"/>
    </location>
</feature>
<comment type="caution">
    <text evidence="3">The sequence shown here is derived from an EMBL/GenBank/DDBJ whole genome shotgun (WGS) entry which is preliminary data.</text>
</comment>
<feature type="transmembrane region" description="Helical" evidence="2">
    <location>
        <begin position="138"/>
        <end position="157"/>
    </location>
</feature>
<feature type="transmembrane region" description="Helical" evidence="2">
    <location>
        <begin position="227"/>
        <end position="245"/>
    </location>
</feature>
<dbReference type="AlphaFoldDB" id="A0A9N8EAK3"/>
<feature type="compositionally biased region" description="Basic and acidic residues" evidence="1">
    <location>
        <begin position="279"/>
        <end position="301"/>
    </location>
</feature>
<feature type="compositionally biased region" description="Polar residues" evidence="1">
    <location>
        <begin position="302"/>
        <end position="315"/>
    </location>
</feature>
<keyword evidence="2" id="KW-0472">Membrane</keyword>
<sequence length="420" mass="46487">MPDKMEGDKKVDPTWTEEPPQKEDPEPPTKQKEEEEPPKQKKQNDVLVISTRIPRWSGTIFILFSRAACITYVILAGFTFPEIQKLHKTQFTIIGETYHVPIAICEPGALSIGDTTIFQDVAEIAGCRTMDVLINSCASSLILSAVAVLIYVVIDLLSRCHHGMDRGSVSGMGIFLLFIVFQASSTTWALAEESDFWSDYMSRFWKEQGFQEDYPIVTRVHTYGNEMLLWSTGSVGAAACILIFFESMANLCCSVSEPDPDDGDEDEAGKVEPPNVEEEPNKVADDPKFPDIDIETGKKQETPTVVPTVIISSNAEPEIDVPSTADYVEVEHTSKEEPDKNDDKSKDDAATPQDDNPADKVEKTASTKSESSKKEDKPVEERTLVKEVEPTADAKDTAVPEEEKEATPEPKAPVRNTEHG</sequence>
<accession>A0A9N8EAK3</accession>
<dbReference type="EMBL" id="CAICTM010000730">
    <property type="protein sequence ID" value="CAB9515686.1"/>
    <property type="molecule type" value="Genomic_DNA"/>
</dbReference>
<gene>
    <name evidence="3" type="ORF">SEMRO_731_G194320.1</name>
</gene>
<feature type="region of interest" description="Disordered" evidence="1">
    <location>
        <begin position="256"/>
        <end position="420"/>
    </location>
</feature>
<keyword evidence="4" id="KW-1185">Reference proteome</keyword>
<evidence type="ECO:0000313" key="3">
    <source>
        <dbReference type="EMBL" id="CAB9515686.1"/>
    </source>
</evidence>
<feature type="region of interest" description="Disordered" evidence="1">
    <location>
        <begin position="1"/>
        <end position="43"/>
    </location>
</feature>
<feature type="compositionally biased region" description="Basic and acidic residues" evidence="1">
    <location>
        <begin position="19"/>
        <end position="43"/>
    </location>
</feature>
<keyword evidence="2" id="KW-1133">Transmembrane helix</keyword>